<evidence type="ECO:0000313" key="2">
    <source>
        <dbReference type="EMBL" id="PAA89701.1"/>
    </source>
</evidence>
<sequence length="136" mass="15407">MKSLRNSKSFIIICMTAIQTLNKSVCLADEICYENFLGQANLSYLCPTYCCGEATTYPHPFLYCCDVCSHSYYRNEKLVTCYPDIVTHHSTMRILFMLSFSLVQACLVKATLTNLMQIVSRNNDMTAVAGRQDSQN</sequence>
<dbReference type="AlphaFoldDB" id="A0A267DL53"/>
<gene>
    <name evidence="2" type="ORF">BOX15_Mlig004614g1</name>
    <name evidence="1" type="ORF">BOX15_Mlig004614g2</name>
</gene>
<proteinExistence type="predicted"/>
<keyword evidence="3" id="KW-1185">Reference proteome</keyword>
<dbReference type="EMBL" id="NIVC01000142">
    <property type="protein sequence ID" value="PAA89701.1"/>
    <property type="molecule type" value="Genomic_DNA"/>
</dbReference>
<evidence type="ECO:0000313" key="3">
    <source>
        <dbReference type="Proteomes" id="UP000215902"/>
    </source>
</evidence>
<organism evidence="1 3">
    <name type="scientific">Macrostomum lignano</name>
    <dbReference type="NCBI Taxonomy" id="282301"/>
    <lineage>
        <taxon>Eukaryota</taxon>
        <taxon>Metazoa</taxon>
        <taxon>Spiralia</taxon>
        <taxon>Lophotrochozoa</taxon>
        <taxon>Platyhelminthes</taxon>
        <taxon>Rhabditophora</taxon>
        <taxon>Macrostomorpha</taxon>
        <taxon>Macrostomida</taxon>
        <taxon>Macrostomidae</taxon>
        <taxon>Macrostomum</taxon>
    </lineage>
</organism>
<comment type="caution">
    <text evidence="1">The sequence shown here is derived from an EMBL/GenBank/DDBJ whole genome shotgun (WGS) entry which is preliminary data.</text>
</comment>
<reference evidence="1 3" key="1">
    <citation type="submission" date="2017-06" db="EMBL/GenBank/DDBJ databases">
        <title>A platform for efficient transgenesis in Macrostomum lignano, a flatworm model organism for stem cell research.</title>
        <authorList>
            <person name="Berezikov E."/>
        </authorList>
    </citation>
    <scope>NUCLEOTIDE SEQUENCE [LARGE SCALE GENOMIC DNA]</scope>
    <source>
        <strain evidence="1">DV1</strain>
        <tissue evidence="1">Whole organism</tissue>
    </source>
</reference>
<name>A0A267DL53_9PLAT</name>
<accession>A0A267DL53</accession>
<dbReference type="Proteomes" id="UP000215902">
    <property type="component" value="Unassembled WGS sequence"/>
</dbReference>
<protein>
    <submittedName>
        <fullName evidence="1">Uncharacterized protein</fullName>
    </submittedName>
</protein>
<dbReference type="EMBL" id="NIVC01003891">
    <property type="protein sequence ID" value="PAA49394.1"/>
    <property type="molecule type" value="Genomic_DNA"/>
</dbReference>
<evidence type="ECO:0000313" key="1">
    <source>
        <dbReference type="EMBL" id="PAA49394.1"/>
    </source>
</evidence>